<name>J9FCU9_WUCBA</name>
<proteinExistence type="predicted"/>
<sequence>MDCAAASQMKDNARETSVVTKTAGVVARLTSNMATDVQSLIFQRHKLASGTAGYVYTAKNSVVGFEFLLIFRSSIGKVVHLGREECSENEGCDYAIAVVNRQTGK</sequence>
<dbReference type="Proteomes" id="UP000004810">
    <property type="component" value="Unassembled WGS sequence"/>
</dbReference>
<reference evidence="2" key="1">
    <citation type="submission" date="2012-08" db="EMBL/GenBank/DDBJ databases">
        <title>The Genome Sequence of Wuchereria bancrofti.</title>
        <authorList>
            <person name="Nutman T.B."/>
            <person name="Fink D.L."/>
            <person name="Russ C."/>
            <person name="Young S."/>
            <person name="Zeng Q."/>
            <person name="Koehrsen M."/>
            <person name="Alvarado L."/>
            <person name="Berlin A."/>
            <person name="Chapman S.B."/>
            <person name="Chen Z."/>
            <person name="Freedman E."/>
            <person name="Gellesch M."/>
            <person name="Goldberg J."/>
            <person name="Griggs A."/>
            <person name="Gujja S."/>
            <person name="Heilman E.R."/>
            <person name="Heiman D."/>
            <person name="Hepburn T."/>
            <person name="Howarth C."/>
            <person name="Jen D."/>
            <person name="Larson L."/>
            <person name="Lewis B."/>
            <person name="Mehta T."/>
            <person name="Park D."/>
            <person name="Pearson M."/>
            <person name="Roberts A."/>
            <person name="Saif S."/>
            <person name="Shea T."/>
            <person name="Shenoy N."/>
            <person name="Sisk P."/>
            <person name="Stolte C."/>
            <person name="Sykes S."/>
            <person name="Walk T."/>
            <person name="White J."/>
            <person name="Yandava C."/>
            <person name="Haas B."/>
            <person name="Henn M.R."/>
            <person name="Nusbaum C."/>
            <person name="Birren B."/>
        </authorList>
    </citation>
    <scope>NUCLEOTIDE SEQUENCE [LARGE SCALE GENOMIC DNA]</scope>
    <source>
        <strain evidence="2">NA</strain>
    </source>
</reference>
<dbReference type="AlphaFoldDB" id="J9FCU9"/>
<protein>
    <submittedName>
        <fullName evidence="1">Uncharacterized protein</fullName>
    </submittedName>
</protein>
<evidence type="ECO:0000313" key="1">
    <source>
        <dbReference type="EMBL" id="EJW85179.1"/>
    </source>
</evidence>
<comment type="caution">
    <text evidence="1">The sequence shown here is derived from an EMBL/GenBank/DDBJ whole genome shotgun (WGS) entry which is preliminary data.</text>
</comment>
<dbReference type="EMBL" id="ADBV01001275">
    <property type="protein sequence ID" value="EJW85179.1"/>
    <property type="molecule type" value="Genomic_DNA"/>
</dbReference>
<organism evidence="1 2">
    <name type="scientific">Wuchereria bancrofti</name>
    <dbReference type="NCBI Taxonomy" id="6293"/>
    <lineage>
        <taxon>Eukaryota</taxon>
        <taxon>Metazoa</taxon>
        <taxon>Ecdysozoa</taxon>
        <taxon>Nematoda</taxon>
        <taxon>Chromadorea</taxon>
        <taxon>Rhabditida</taxon>
        <taxon>Spirurina</taxon>
        <taxon>Spiruromorpha</taxon>
        <taxon>Filarioidea</taxon>
        <taxon>Onchocercidae</taxon>
        <taxon>Wuchereria</taxon>
    </lineage>
</organism>
<evidence type="ECO:0000313" key="2">
    <source>
        <dbReference type="Proteomes" id="UP000004810"/>
    </source>
</evidence>
<gene>
    <name evidence="1" type="ORF">WUBG_03909</name>
</gene>
<accession>J9FCU9</accession>